<dbReference type="InterPro" id="IPR004474">
    <property type="entry name" value="LytR_CpsA_psr"/>
</dbReference>
<evidence type="ECO:0000259" key="3">
    <source>
        <dbReference type="Pfam" id="PF13399"/>
    </source>
</evidence>
<evidence type="ECO:0000313" key="4">
    <source>
        <dbReference type="EMBL" id="SFC30551.1"/>
    </source>
</evidence>
<dbReference type="Pfam" id="PF03816">
    <property type="entry name" value="LytR_cpsA_psr"/>
    <property type="match status" value="1"/>
</dbReference>
<dbReference type="Pfam" id="PF13399">
    <property type="entry name" value="LytR_C"/>
    <property type="match status" value="1"/>
</dbReference>
<evidence type="ECO:0000256" key="1">
    <source>
        <dbReference type="ARBA" id="ARBA00006068"/>
    </source>
</evidence>
<keyword evidence="5" id="KW-1185">Reference proteome</keyword>
<proteinExistence type="inferred from homology"/>
<dbReference type="Gene3D" id="3.30.70.2390">
    <property type="match status" value="1"/>
</dbReference>
<accession>A0A1I1I387</accession>
<name>A0A1I1I387_9CLOT</name>
<dbReference type="InterPro" id="IPR050922">
    <property type="entry name" value="LytR/CpsA/Psr_CW_biosynth"/>
</dbReference>
<gene>
    <name evidence="4" type="ORF">SAMN05421842_102103</name>
</gene>
<dbReference type="STRING" id="119641.SAMN05421842_102103"/>
<feature type="domain" description="Cell envelope-related transcriptional attenuator" evidence="2">
    <location>
        <begin position="95"/>
        <end position="247"/>
    </location>
</feature>
<dbReference type="EMBL" id="FOMG01000002">
    <property type="protein sequence ID" value="SFC30551.1"/>
    <property type="molecule type" value="Genomic_DNA"/>
</dbReference>
<reference evidence="4 5" key="1">
    <citation type="submission" date="2016-10" db="EMBL/GenBank/DDBJ databases">
        <authorList>
            <person name="de Groot N.N."/>
        </authorList>
    </citation>
    <scope>NUCLEOTIDE SEQUENCE [LARGE SCALE GENOMIC DNA]</scope>
    <source>
        <strain evidence="4 5">DSM 12992</strain>
    </source>
</reference>
<dbReference type="RefSeq" id="WP_090088335.1">
    <property type="nucleotide sequence ID" value="NZ_FOMG01000002.1"/>
</dbReference>
<feature type="domain" description="LytR/CpsA/Psr regulator C-terminal" evidence="3">
    <location>
        <begin position="337"/>
        <end position="422"/>
    </location>
</feature>
<dbReference type="Gene3D" id="3.40.630.190">
    <property type="entry name" value="LCP protein"/>
    <property type="match status" value="1"/>
</dbReference>
<dbReference type="InterPro" id="IPR027381">
    <property type="entry name" value="LytR/CpsA/Psr_C"/>
</dbReference>
<dbReference type="NCBIfam" id="TIGR00350">
    <property type="entry name" value="lytR_cpsA_psr"/>
    <property type="match status" value="1"/>
</dbReference>
<dbReference type="AlphaFoldDB" id="A0A1I1I387"/>
<dbReference type="OrthoDB" id="305468at2"/>
<evidence type="ECO:0000313" key="5">
    <source>
        <dbReference type="Proteomes" id="UP000199263"/>
    </source>
</evidence>
<dbReference type="Proteomes" id="UP000199263">
    <property type="component" value="Unassembled WGS sequence"/>
</dbReference>
<dbReference type="PANTHER" id="PTHR33392">
    <property type="entry name" value="POLYISOPRENYL-TEICHOIC ACID--PEPTIDOGLYCAN TEICHOIC ACID TRANSFERASE TAGU"/>
    <property type="match status" value="1"/>
</dbReference>
<sequence length="427" mass="47989">MGRSGLNKNRKIWKKFNMKKINSKTLIENAVLALVALVITFIIVSVGSAFLFLGKINNNDMIKATNVSYNKPINILLLGMDIGDPTQVENTAIKRTDTIMVLNYNPDNKKMQIVSIPRDTLIEVNGKNFKINAAYAIGKEQRIKTEVEKLLSINVNYIVKIDYNAFREFIDSIGGINMNIERNMIYDDEGQNLHINFKAGETVKLDGKKAEEFFRWRKNNDGSGLANGDLDRIENQQKFISKVVDKCTSPTILFKIPSIIKALGDNIETNMPGSRVISYGLKFMRINSKNMTMKTAQGVPKTINGESFLVFDKNSNKDLITSLSSSGGSTEDLSKKDITVKILNATKINGLAAGLKQQLNNLGYRRIDTGNIEIRDDSVILSNNEVIIKMLTEDLNVEKHEEKPEKAEYKDYDIVIILGKDFKNFGE</sequence>
<comment type="similarity">
    <text evidence="1">Belongs to the LytR/CpsA/Psr (LCP) family.</text>
</comment>
<organism evidence="4 5">
    <name type="scientific">Clostridium uliginosum</name>
    <dbReference type="NCBI Taxonomy" id="119641"/>
    <lineage>
        <taxon>Bacteria</taxon>
        <taxon>Bacillati</taxon>
        <taxon>Bacillota</taxon>
        <taxon>Clostridia</taxon>
        <taxon>Eubacteriales</taxon>
        <taxon>Clostridiaceae</taxon>
        <taxon>Clostridium</taxon>
    </lineage>
</organism>
<protein>
    <submittedName>
        <fullName evidence="4">Cell envelope-related function transcriptional attenuator common domain-containing protein</fullName>
    </submittedName>
</protein>
<evidence type="ECO:0000259" key="2">
    <source>
        <dbReference type="Pfam" id="PF03816"/>
    </source>
</evidence>
<dbReference type="PANTHER" id="PTHR33392:SF6">
    <property type="entry name" value="POLYISOPRENYL-TEICHOIC ACID--PEPTIDOGLYCAN TEICHOIC ACID TRANSFERASE TAGU"/>
    <property type="match status" value="1"/>
</dbReference>